<sequence length="272" mass="30402">MPCISFFRRSNDPNSSQKSNPDFFKISKLSISTASYDSSDSSVPDTEDDECPPQLNPTIQWRNPAGLLEPRILSYLNENREAIKPSKIVDLGCGNGEWLKDLKQELLETDIDAELVGYDIESKFPLPPDGIRDFNLLVERLPEESVGAFDVVRVRACAARMVNNNPTIMLSGALKLLKPGGWVQWEKVTSELILSEGYIKALRGTCEKTAQPVKASEGTQDVKKDFARELDQHLIDAEFKETEMFSGVAQESEYGEVICREIITTVTGRKPQ</sequence>
<dbReference type="Pfam" id="PF13489">
    <property type="entry name" value="Methyltransf_23"/>
    <property type="match status" value="1"/>
</dbReference>
<comment type="caution">
    <text evidence="1">The sequence shown here is derived from an EMBL/GenBank/DDBJ whole genome shotgun (WGS) entry which is preliminary data.</text>
</comment>
<dbReference type="InterPro" id="IPR029063">
    <property type="entry name" value="SAM-dependent_MTases_sf"/>
</dbReference>
<evidence type="ECO:0008006" key="3">
    <source>
        <dbReference type="Google" id="ProtNLM"/>
    </source>
</evidence>
<dbReference type="CDD" id="cd02440">
    <property type="entry name" value="AdoMet_MTases"/>
    <property type="match status" value="1"/>
</dbReference>
<name>A0AAN7UZE9_9PEZI</name>
<accession>A0AAN7UZE9</accession>
<dbReference type="SUPFAM" id="SSF53335">
    <property type="entry name" value="S-adenosyl-L-methionine-dependent methyltransferases"/>
    <property type="match status" value="1"/>
</dbReference>
<dbReference type="AlphaFoldDB" id="A0AAN7UZE9"/>
<protein>
    <recommendedName>
        <fullName evidence="3">Methyltransferase domain-containing protein</fullName>
    </recommendedName>
</protein>
<evidence type="ECO:0000313" key="1">
    <source>
        <dbReference type="EMBL" id="KAK5635636.1"/>
    </source>
</evidence>
<dbReference type="EMBL" id="JAWHQM010000056">
    <property type="protein sequence ID" value="KAK5635636.1"/>
    <property type="molecule type" value="Genomic_DNA"/>
</dbReference>
<gene>
    <name evidence="1" type="ORF">RRF57_011348</name>
</gene>
<organism evidence="1 2">
    <name type="scientific">Xylaria bambusicola</name>
    <dbReference type="NCBI Taxonomy" id="326684"/>
    <lineage>
        <taxon>Eukaryota</taxon>
        <taxon>Fungi</taxon>
        <taxon>Dikarya</taxon>
        <taxon>Ascomycota</taxon>
        <taxon>Pezizomycotina</taxon>
        <taxon>Sordariomycetes</taxon>
        <taxon>Xylariomycetidae</taxon>
        <taxon>Xylariales</taxon>
        <taxon>Xylariaceae</taxon>
        <taxon>Xylaria</taxon>
    </lineage>
</organism>
<dbReference type="Gene3D" id="3.40.50.150">
    <property type="entry name" value="Vaccinia Virus protein VP39"/>
    <property type="match status" value="1"/>
</dbReference>
<dbReference type="Proteomes" id="UP001305414">
    <property type="component" value="Unassembled WGS sequence"/>
</dbReference>
<evidence type="ECO:0000313" key="2">
    <source>
        <dbReference type="Proteomes" id="UP001305414"/>
    </source>
</evidence>
<reference evidence="1 2" key="1">
    <citation type="submission" date="2023-10" db="EMBL/GenBank/DDBJ databases">
        <title>Draft genome sequence of Xylaria bambusicola isolate GMP-LS, the root and basal stem rot pathogen of sugarcane in Indonesia.</title>
        <authorList>
            <person name="Selvaraj P."/>
            <person name="Muralishankar V."/>
            <person name="Muruganantham S."/>
            <person name="Sp S."/>
            <person name="Haryani S."/>
            <person name="Lau K.J.X."/>
            <person name="Naqvi N.I."/>
        </authorList>
    </citation>
    <scope>NUCLEOTIDE SEQUENCE [LARGE SCALE GENOMIC DNA]</scope>
    <source>
        <strain evidence="1">GMP-LS</strain>
    </source>
</reference>
<keyword evidence="2" id="KW-1185">Reference proteome</keyword>
<proteinExistence type="predicted"/>